<comment type="similarity">
    <text evidence="6">Belongs to the BamD family.</text>
</comment>
<dbReference type="PROSITE" id="PS51257">
    <property type="entry name" value="PROKAR_LIPOPROTEIN"/>
    <property type="match status" value="1"/>
</dbReference>
<feature type="domain" description="Outer membrane lipoprotein BamD-like" evidence="9">
    <location>
        <begin position="29"/>
        <end position="232"/>
    </location>
</feature>
<dbReference type="GO" id="GO:1990063">
    <property type="term" value="C:Bam protein complex"/>
    <property type="evidence" value="ECO:0007669"/>
    <property type="project" value="TreeGrafter"/>
</dbReference>
<keyword evidence="1 6" id="KW-0732">Signal</keyword>
<protein>
    <recommendedName>
        <fullName evidence="6">Outer membrane protein assembly factor BamD</fullName>
    </recommendedName>
</protein>
<evidence type="ECO:0000313" key="10">
    <source>
        <dbReference type="EMBL" id="TDQ35333.1"/>
    </source>
</evidence>
<keyword evidence="2 6" id="KW-0472">Membrane</keyword>
<evidence type="ECO:0000256" key="8">
    <source>
        <dbReference type="SAM" id="SignalP"/>
    </source>
</evidence>
<accession>A0A4R6TTN1</accession>
<evidence type="ECO:0000256" key="4">
    <source>
        <dbReference type="ARBA" id="ARBA00023237"/>
    </source>
</evidence>
<comment type="function">
    <text evidence="6">Part of the outer membrane protein assembly complex, which is involved in assembly and insertion of beta-barrel proteins into the outer membrane.</text>
</comment>
<dbReference type="InterPro" id="IPR039565">
    <property type="entry name" value="BamD-like"/>
</dbReference>
<comment type="subunit">
    <text evidence="6">Part of the Bam complex.</text>
</comment>
<dbReference type="InterPro" id="IPR011990">
    <property type="entry name" value="TPR-like_helical_dom_sf"/>
</dbReference>
<dbReference type="GO" id="GO:0043165">
    <property type="term" value="P:Gram-negative-bacterium-type cell outer membrane assembly"/>
    <property type="evidence" value="ECO:0007669"/>
    <property type="project" value="UniProtKB-UniRule"/>
</dbReference>
<sequence>MRVQHLLFLALFTVLAACSGKKVVEENLSERELYEQAQTDLNKNNFSSAIRKLQALESRYPFGRYAEQSQLELMYAHYKNRDYEAVNATADRFIRLHPQHENADYAYYMRGLSAFEQDRGILARFLPLDMTQRDPGATRDSYNEFARLIQRYPNSQYAPDARQRMIYARNLLADYEVHAARYYIKRKAYVAALNRGRYIVENFQGTPAVPDGLAIMVQSYRILGLDELADDSLATLQANYPEHASLTKRGKKRSKKLAREDNFNPNYKEPASRSWLNKASFGLLGKDNRLELPPARTQADREIQRQLKDAEESLPREIRRAK</sequence>
<dbReference type="SUPFAM" id="SSF48452">
    <property type="entry name" value="TPR-like"/>
    <property type="match status" value="1"/>
</dbReference>
<dbReference type="Proteomes" id="UP000294575">
    <property type="component" value="Unassembled WGS sequence"/>
</dbReference>
<keyword evidence="4 6" id="KW-0998">Cell outer membrane</keyword>
<dbReference type="HAMAP" id="MF_00922">
    <property type="entry name" value="OM_assembly_BamD"/>
    <property type="match status" value="1"/>
</dbReference>
<reference evidence="10 11" key="1">
    <citation type="submission" date="2019-03" db="EMBL/GenBank/DDBJ databases">
        <title>Genomic Encyclopedia of Type Strains, Phase IV (KMG-IV): sequencing the most valuable type-strain genomes for metagenomic binning, comparative biology and taxonomic classification.</title>
        <authorList>
            <person name="Goeker M."/>
        </authorList>
    </citation>
    <scope>NUCLEOTIDE SEQUENCE [LARGE SCALE GENOMIC DNA]</scope>
    <source>
        <strain evidence="10 11">DSM 28679</strain>
    </source>
</reference>
<evidence type="ECO:0000256" key="1">
    <source>
        <dbReference type="ARBA" id="ARBA00022729"/>
    </source>
</evidence>
<evidence type="ECO:0000256" key="6">
    <source>
        <dbReference type="HAMAP-Rule" id="MF_00922"/>
    </source>
</evidence>
<gene>
    <name evidence="6" type="primary">bamD</name>
    <name evidence="10" type="ORF">DFQ45_11623</name>
</gene>
<dbReference type="CDD" id="cd15830">
    <property type="entry name" value="BamD"/>
    <property type="match status" value="1"/>
</dbReference>
<dbReference type="PANTHER" id="PTHR37423:SF1">
    <property type="entry name" value="OUTER MEMBRANE PROTEIN ASSEMBLY FACTOR BAMD"/>
    <property type="match status" value="1"/>
</dbReference>
<dbReference type="AlphaFoldDB" id="A0A4R6TTN1"/>
<dbReference type="PANTHER" id="PTHR37423">
    <property type="entry name" value="SOLUBLE LYTIC MUREIN TRANSGLYCOSYLASE-RELATED"/>
    <property type="match status" value="1"/>
</dbReference>
<evidence type="ECO:0000256" key="5">
    <source>
        <dbReference type="ARBA" id="ARBA00023288"/>
    </source>
</evidence>
<dbReference type="OrthoDB" id="9779191at2"/>
<organism evidence="10 11">
    <name type="scientific">Thiopseudomonas denitrificans</name>
    <dbReference type="NCBI Taxonomy" id="1501432"/>
    <lineage>
        <taxon>Bacteria</taxon>
        <taxon>Pseudomonadati</taxon>
        <taxon>Pseudomonadota</taxon>
        <taxon>Gammaproteobacteria</taxon>
        <taxon>Pseudomonadales</taxon>
        <taxon>Pseudomonadaceae</taxon>
        <taxon>Thiopseudomonas</taxon>
    </lineage>
</organism>
<evidence type="ECO:0000256" key="3">
    <source>
        <dbReference type="ARBA" id="ARBA00023139"/>
    </source>
</evidence>
<feature type="region of interest" description="Disordered" evidence="7">
    <location>
        <begin position="290"/>
        <end position="322"/>
    </location>
</feature>
<keyword evidence="11" id="KW-1185">Reference proteome</keyword>
<comment type="subcellular location">
    <subcellularLocation>
        <location evidence="6">Cell outer membrane</location>
        <topology evidence="6">Lipid-anchor</topology>
    </subcellularLocation>
</comment>
<dbReference type="FunFam" id="1.25.40.10:FF:000419">
    <property type="entry name" value="Outer membrane protein assembly factor BamD"/>
    <property type="match status" value="1"/>
</dbReference>
<comment type="caution">
    <text evidence="10">The sequence shown here is derived from an EMBL/GenBank/DDBJ whole genome shotgun (WGS) entry which is preliminary data.</text>
</comment>
<proteinExistence type="inferred from homology"/>
<evidence type="ECO:0000259" key="9">
    <source>
        <dbReference type="Pfam" id="PF13525"/>
    </source>
</evidence>
<keyword evidence="3 6" id="KW-0564">Palmitate</keyword>
<feature type="chain" id="PRO_5021055676" description="Outer membrane protein assembly factor BamD" evidence="8">
    <location>
        <begin position="17"/>
        <end position="322"/>
    </location>
</feature>
<feature type="compositionally biased region" description="Basic and acidic residues" evidence="7">
    <location>
        <begin position="298"/>
        <end position="322"/>
    </location>
</feature>
<keyword evidence="5 6" id="KW-0449">Lipoprotein</keyword>
<evidence type="ECO:0000256" key="2">
    <source>
        <dbReference type="ARBA" id="ARBA00023136"/>
    </source>
</evidence>
<feature type="signal peptide" evidence="8">
    <location>
        <begin position="1"/>
        <end position="16"/>
    </location>
</feature>
<dbReference type="GO" id="GO:0051205">
    <property type="term" value="P:protein insertion into membrane"/>
    <property type="evidence" value="ECO:0007669"/>
    <property type="project" value="UniProtKB-UniRule"/>
</dbReference>
<dbReference type="NCBIfam" id="TIGR03302">
    <property type="entry name" value="OM_YfiO"/>
    <property type="match status" value="1"/>
</dbReference>
<dbReference type="InterPro" id="IPR017689">
    <property type="entry name" value="BamD"/>
</dbReference>
<evidence type="ECO:0000256" key="7">
    <source>
        <dbReference type="SAM" id="MobiDB-lite"/>
    </source>
</evidence>
<dbReference type="EMBL" id="SNYK01000016">
    <property type="protein sequence ID" value="TDQ35333.1"/>
    <property type="molecule type" value="Genomic_DNA"/>
</dbReference>
<dbReference type="Pfam" id="PF13525">
    <property type="entry name" value="YfiO"/>
    <property type="match status" value="1"/>
</dbReference>
<dbReference type="Gene3D" id="1.25.40.10">
    <property type="entry name" value="Tetratricopeptide repeat domain"/>
    <property type="match status" value="1"/>
</dbReference>
<evidence type="ECO:0000313" key="11">
    <source>
        <dbReference type="Proteomes" id="UP000294575"/>
    </source>
</evidence>
<name>A0A4R6TTN1_9GAMM</name>